<comment type="caution">
    <text evidence="9">The sequence shown here is derived from an EMBL/GenBank/DDBJ whole genome shotgun (WGS) entry which is preliminary data.</text>
</comment>
<dbReference type="InterPro" id="IPR050640">
    <property type="entry name" value="Bact_2-comp_sensor_kinase"/>
</dbReference>
<keyword evidence="10" id="KW-1185">Reference proteome</keyword>
<gene>
    <name evidence="9" type="ORF">FB550_108127</name>
</gene>
<dbReference type="PROSITE" id="PS50885">
    <property type="entry name" value="HAMP"/>
    <property type="match status" value="1"/>
</dbReference>
<organism evidence="9 10">
    <name type="scientific">Neobacillus bataviensis</name>
    <dbReference type="NCBI Taxonomy" id="220685"/>
    <lineage>
        <taxon>Bacteria</taxon>
        <taxon>Bacillati</taxon>
        <taxon>Bacillota</taxon>
        <taxon>Bacilli</taxon>
        <taxon>Bacillales</taxon>
        <taxon>Bacillaceae</taxon>
        <taxon>Neobacillus</taxon>
    </lineage>
</organism>
<dbReference type="Pfam" id="PF00672">
    <property type="entry name" value="HAMP"/>
    <property type="match status" value="1"/>
</dbReference>
<dbReference type="InterPro" id="IPR003660">
    <property type="entry name" value="HAMP_dom"/>
</dbReference>
<evidence type="ECO:0000256" key="3">
    <source>
        <dbReference type="ARBA" id="ARBA00022553"/>
    </source>
</evidence>
<dbReference type="GO" id="GO:0005886">
    <property type="term" value="C:plasma membrane"/>
    <property type="evidence" value="ECO:0007669"/>
    <property type="project" value="UniProtKB-SubCell"/>
</dbReference>
<evidence type="ECO:0000256" key="4">
    <source>
        <dbReference type="ARBA" id="ARBA00022679"/>
    </source>
</evidence>
<evidence type="ECO:0000259" key="8">
    <source>
        <dbReference type="PROSITE" id="PS50885"/>
    </source>
</evidence>
<dbReference type="InterPro" id="IPR036890">
    <property type="entry name" value="HATPase_C_sf"/>
</dbReference>
<evidence type="ECO:0000256" key="1">
    <source>
        <dbReference type="ARBA" id="ARBA00004651"/>
    </source>
</evidence>
<keyword evidence="6 7" id="KW-0472">Membrane</keyword>
<dbReference type="PANTHER" id="PTHR34220:SF7">
    <property type="entry name" value="SENSOR HISTIDINE KINASE YPDA"/>
    <property type="match status" value="1"/>
</dbReference>
<evidence type="ECO:0000313" key="10">
    <source>
        <dbReference type="Proteomes" id="UP000319671"/>
    </source>
</evidence>
<accession>A0A561D5Z8</accession>
<dbReference type="SMART" id="SM00304">
    <property type="entry name" value="HAMP"/>
    <property type="match status" value="1"/>
</dbReference>
<evidence type="ECO:0000256" key="2">
    <source>
        <dbReference type="ARBA" id="ARBA00022475"/>
    </source>
</evidence>
<dbReference type="SUPFAM" id="SSF158472">
    <property type="entry name" value="HAMP domain-like"/>
    <property type="match status" value="1"/>
</dbReference>
<reference evidence="9 10" key="1">
    <citation type="submission" date="2019-06" db="EMBL/GenBank/DDBJ databases">
        <title>Sorghum-associated microbial communities from plants grown in Nebraska, USA.</title>
        <authorList>
            <person name="Schachtman D."/>
        </authorList>
    </citation>
    <scope>NUCLEOTIDE SEQUENCE [LARGE SCALE GENOMIC DNA]</scope>
    <source>
        <strain evidence="9 10">2482</strain>
    </source>
</reference>
<dbReference type="GO" id="GO:0000155">
    <property type="term" value="F:phosphorelay sensor kinase activity"/>
    <property type="evidence" value="ECO:0007669"/>
    <property type="project" value="InterPro"/>
</dbReference>
<feature type="transmembrane region" description="Helical" evidence="7">
    <location>
        <begin position="289"/>
        <end position="308"/>
    </location>
</feature>
<proteinExistence type="predicted"/>
<dbReference type="Pfam" id="PF06580">
    <property type="entry name" value="His_kinase"/>
    <property type="match status" value="1"/>
</dbReference>
<keyword evidence="7" id="KW-1133">Transmembrane helix</keyword>
<keyword evidence="7" id="KW-0812">Transmembrane</keyword>
<protein>
    <submittedName>
        <fullName evidence="9">Two-component system sensor histidine kinase YesM</fullName>
    </submittedName>
</protein>
<dbReference type="SUPFAM" id="SSF55874">
    <property type="entry name" value="ATPase domain of HSP90 chaperone/DNA topoisomerase II/histidine kinase"/>
    <property type="match status" value="1"/>
</dbReference>
<evidence type="ECO:0000313" key="9">
    <source>
        <dbReference type="EMBL" id="TWD98873.1"/>
    </source>
</evidence>
<dbReference type="AlphaFoldDB" id="A0A561D5Z8"/>
<dbReference type="CDD" id="cd06225">
    <property type="entry name" value="HAMP"/>
    <property type="match status" value="1"/>
</dbReference>
<keyword evidence="5 9" id="KW-0418">Kinase</keyword>
<evidence type="ECO:0000256" key="7">
    <source>
        <dbReference type="SAM" id="Phobius"/>
    </source>
</evidence>
<dbReference type="Pfam" id="PF02518">
    <property type="entry name" value="HATPase_c"/>
    <property type="match status" value="1"/>
</dbReference>
<dbReference type="EMBL" id="VIVN01000008">
    <property type="protein sequence ID" value="TWD98873.1"/>
    <property type="molecule type" value="Genomic_DNA"/>
</dbReference>
<dbReference type="PANTHER" id="PTHR34220">
    <property type="entry name" value="SENSOR HISTIDINE KINASE YPDA"/>
    <property type="match status" value="1"/>
</dbReference>
<dbReference type="InterPro" id="IPR003594">
    <property type="entry name" value="HATPase_dom"/>
</dbReference>
<evidence type="ECO:0000256" key="5">
    <source>
        <dbReference type="ARBA" id="ARBA00022777"/>
    </source>
</evidence>
<keyword evidence="3" id="KW-0597">Phosphoprotein</keyword>
<feature type="domain" description="HAMP" evidence="8">
    <location>
        <begin position="310"/>
        <end position="362"/>
    </location>
</feature>
<dbReference type="Gene3D" id="3.30.565.10">
    <property type="entry name" value="Histidine kinase-like ATPase, C-terminal domain"/>
    <property type="match status" value="1"/>
</dbReference>
<dbReference type="InterPro" id="IPR010559">
    <property type="entry name" value="Sig_transdc_His_kin_internal"/>
</dbReference>
<dbReference type="Gene3D" id="6.10.340.10">
    <property type="match status" value="1"/>
</dbReference>
<feature type="transmembrane region" description="Helical" evidence="7">
    <location>
        <begin position="21"/>
        <end position="42"/>
    </location>
</feature>
<sequence>MITMKKVKFSFHNVRLSKKLLIMYIFSVLIPIVLTNIIFYTVTINNVKQQQIHDSQLALNQISDDFGKIIDDAVGISSSLYTNTNINLFLERDYPSDVDYVDDYDTYLRTFNQSSPINPSINSIRFYTDNPTIIYSGGVYPLTEEVKKLTWYKQLMKTNNTSPIVLNSMIDNQTSTFSIIRKLDYFNFNNKQKIVKIEINPATIEKIFKNVTFKGDVYLLNDKGQIEYSTKKDLAWREKPIPFTHISKSNKTVFLNSTDLDQAYLQNWKVVGTLSEKTMLNTVNKSGRFILYLAFINIIIPTIIIILINRSFLRRLQRIFGHVKKMGDQNFEKIPDPEYTDEIGILTSEFNRMVRKIEELIQDVFMANIQKQEMEIKRNRAQLSALQSQINPHFLFNALETIRMRSLMKEEIETANIIHNMAKIFRNSLTWGKDMVTVRSEANLVVSFLEIQKYRFGEKLEYEIDIDEAAEQCMIPNMALQPFVENASIHGIEPLKGNGKISVKVTVNQDILTCIVMDNGVGMPEDKKEQILYSLENEDEMGKSVGIKNVFYRLKLYYSDQFRFYVDSEKEKGTIVTIKIPYKTSIIDKKIEISQNKLYFPK</sequence>
<comment type="subcellular location">
    <subcellularLocation>
        <location evidence="1">Cell membrane</location>
        <topology evidence="1">Multi-pass membrane protein</topology>
    </subcellularLocation>
</comment>
<evidence type="ECO:0000256" key="6">
    <source>
        <dbReference type="ARBA" id="ARBA00023136"/>
    </source>
</evidence>
<keyword evidence="4" id="KW-0808">Transferase</keyword>
<name>A0A561D5Z8_9BACI</name>
<dbReference type="Proteomes" id="UP000319671">
    <property type="component" value="Unassembled WGS sequence"/>
</dbReference>
<keyword evidence="2" id="KW-1003">Cell membrane</keyword>